<dbReference type="NCBIfam" id="TIGR01720">
    <property type="entry name" value="NRPS-para261"/>
    <property type="match status" value="1"/>
</dbReference>
<feature type="domain" description="Carrier" evidence="5">
    <location>
        <begin position="3673"/>
        <end position="3748"/>
    </location>
</feature>
<dbReference type="Gene3D" id="3.30.300.30">
    <property type="match status" value="3"/>
</dbReference>
<dbReference type="PROSITE" id="PS00455">
    <property type="entry name" value="AMP_BINDING"/>
    <property type="match status" value="3"/>
</dbReference>
<gene>
    <name evidence="6" type="ORF">K7432_005110</name>
</gene>
<dbReference type="InterPro" id="IPR036291">
    <property type="entry name" value="NAD(P)-bd_dom_sf"/>
</dbReference>
<dbReference type="EMBL" id="JASJQH010007068">
    <property type="protein sequence ID" value="KAK9718997.1"/>
    <property type="molecule type" value="Genomic_DNA"/>
</dbReference>
<feature type="region of interest" description="Disordered" evidence="4">
    <location>
        <begin position="1"/>
        <end position="27"/>
    </location>
</feature>
<name>A0ABR2W443_9FUNG</name>
<dbReference type="InterPro" id="IPR020806">
    <property type="entry name" value="PKS_PP-bd"/>
</dbReference>
<dbReference type="PROSITE" id="PS00012">
    <property type="entry name" value="PHOSPHOPANTETHEINE"/>
    <property type="match status" value="2"/>
</dbReference>
<keyword evidence="7" id="KW-1185">Reference proteome</keyword>
<dbReference type="InterPro" id="IPR010060">
    <property type="entry name" value="NRPS_synth"/>
</dbReference>
<dbReference type="Pfam" id="PF00550">
    <property type="entry name" value="PP-binding"/>
    <property type="match status" value="3"/>
</dbReference>
<keyword evidence="2" id="KW-0597">Phosphoprotein</keyword>
<evidence type="ECO:0000256" key="4">
    <source>
        <dbReference type="SAM" id="MobiDB-lite"/>
    </source>
</evidence>
<dbReference type="CDD" id="cd19545">
    <property type="entry name" value="FUM14_C_NRPS-like"/>
    <property type="match status" value="1"/>
</dbReference>
<dbReference type="InterPro" id="IPR036736">
    <property type="entry name" value="ACP-like_sf"/>
</dbReference>
<evidence type="ECO:0000313" key="7">
    <source>
        <dbReference type="Proteomes" id="UP001479436"/>
    </source>
</evidence>
<dbReference type="Gene3D" id="2.30.38.10">
    <property type="entry name" value="Luciferase, Domain 3"/>
    <property type="match status" value="3"/>
</dbReference>
<dbReference type="SUPFAM" id="SSF47336">
    <property type="entry name" value="ACP-like"/>
    <property type="match status" value="3"/>
</dbReference>
<dbReference type="CDD" id="cd05235">
    <property type="entry name" value="SDR_e1"/>
    <property type="match status" value="1"/>
</dbReference>
<evidence type="ECO:0000313" key="6">
    <source>
        <dbReference type="EMBL" id="KAK9718997.1"/>
    </source>
</evidence>
<dbReference type="Proteomes" id="UP001479436">
    <property type="component" value="Unassembled WGS sequence"/>
</dbReference>
<dbReference type="InterPro" id="IPR000873">
    <property type="entry name" value="AMP-dep_synth/lig_dom"/>
</dbReference>
<evidence type="ECO:0000256" key="3">
    <source>
        <dbReference type="ARBA" id="ARBA00022598"/>
    </source>
</evidence>
<protein>
    <recommendedName>
        <fullName evidence="5">Carrier domain-containing protein</fullName>
    </recommendedName>
</protein>
<dbReference type="InterPro" id="IPR001242">
    <property type="entry name" value="Condensation_dom"/>
</dbReference>
<dbReference type="InterPro" id="IPR020845">
    <property type="entry name" value="AMP-binding_CS"/>
</dbReference>
<evidence type="ECO:0000256" key="1">
    <source>
        <dbReference type="ARBA" id="ARBA00022450"/>
    </source>
</evidence>
<comment type="caution">
    <text evidence="6">The sequence shown here is derived from an EMBL/GenBank/DDBJ whole genome shotgun (WGS) entry which is preliminary data.</text>
</comment>
<dbReference type="PANTHER" id="PTHR45527:SF1">
    <property type="entry name" value="FATTY ACID SYNTHASE"/>
    <property type="match status" value="1"/>
</dbReference>
<dbReference type="Gene3D" id="3.40.50.720">
    <property type="entry name" value="NAD(P)-binding Rossmann-like Domain"/>
    <property type="match status" value="1"/>
</dbReference>
<reference evidence="6 7" key="1">
    <citation type="submission" date="2023-04" db="EMBL/GenBank/DDBJ databases">
        <title>Genome of Basidiobolus ranarum AG-B5.</title>
        <authorList>
            <person name="Stajich J.E."/>
            <person name="Carter-House D."/>
            <person name="Gryganskyi A."/>
        </authorList>
    </citation>
    <scope>NUCLEOTIDE SEQUENCE [LARGE SCALE GENOMIC DNA]</scope>
    <source>
        <strain evidence="6 7">AG-B5</strain>
    </source>
</reference>
<feature type="domain" description="Carrier" evidence="5">
    <location>
        <begin position="1055"/>
        <end position="1131"/>
    </location>
</feature>
<dbReference type="Pfam" id="PF00501">
    <property type="entry name" value="AMP-binding"/>
    <property type="match status" value="3"/>
</dbReference>
<dbReference type="SUPFAM" id="SSF52777">
    <property type="entry name" value="CoA-dependent acyltransferases"/>
    <property type="match status" value="8"/>
</dbReference>
<dbReference type="Pfam" id="PF00668">
    <property type="entry name" value="Condensation"/>
    <property type="match status" value="4"/>
</dbReference>
<sequence>MPAINKNSHAFSGLTHSGTNCTGNDSTTIKNRDLKVNPTAKSLTIESPHVFLSSMDKNAQEKLINVHLPSVGIAMSEVEDILPSSPVQEGLIAGNARNSAVYHVHHVMEIRESSFDFSRIQEAWNMVIQANPILRTCFIFNPYSHDVTFLQIVLRKMCPQWEHIKCQGDIEQSLQKVIDAEITKGFPLGSPNIRLILLETGSGNNQVVISWHHAIMDTWSANLICRDLEAIYSQTPRPKTLAYRYFIENDQSSTAGEKKFWKNYLKNAEPCIFPKVESAQSRNINPNQIEGTFSVSLSAIKWFVNRKNISIFTLIRAAWAILLQKHLNSNDVIFGYIFNGRKRNQTISGIANIVGPCINTLPCRVQIPGASEVTQWLQTIYQDYITSTPYQRCSLQNIHRWAGLNSQNPLFSTIINYLGPVETSGEDSVFNLTKCINFTEYGCGLEVQCIEDEISYQLEFNSSALNVEQAESLLSQFDAIVSSLVHSQEHQTLDSLDIVPLSEKHLQTTVWNSPEFLVIENTCVHQIFEQHVAESPDKIAIQFEDKLSVSYEDLNSQANRLAHHLISLGVGAENIIPLCLDKSVNMIVSMLAILKSGAAYVPLDPSSPTERNLHIVRESNSAVVISTRNYEKIFSDLSHVKMVLVDGVDFKNCTNTNPNVPNFEASNLCYVLFTSGSTGTPKGVMLEHKAVVNFLAGYKSIINLGPDDKVLQFANYTFDASIIDIFFSLCSGSCICLASKDNLLSNLEETIRKMEVTVMALTPTVASLLHPKNVPSLRMLLLGGEMQTEPVRDLWSKHVCLNNGYGPTETTVDCTQRVKVDQSVPCNNIGRPFGGNKVYILSENLQLVPVGAIGELCVGGPQLARGYLNRPDLTMTAFIPHPLMKGERLYKTGDLGRFNLDGSVTILGRKDNQIKLNGVRIELEEIEQVLYEYQPIIQVSLALTDIEGKKSLVAFLCIKHLLDDNDPENELNSDPMILVNLQNPNLIRKHISNLRQIAANKLSSQMIPTIWVPLNKMPTNASGKSDRKSLLKMLAQSDLKTIRSVTLSLDQTSEQPRTDIESTLQKSWAEVLNIDSSTIGIHDSFYNLGGDSISAIRLSSVCRQSGLLVSVQDVLRYPTINQLAAVVGESKILNSIEIHSGEGVVALTPILLQSLEVNQRNENHFNQSWLLKVRSPINQSTLKTAIKSLVTHHDMLRARFSKRNGTLEQRVLNEEQVDFDVTQKTLVSVAELRKEIHHCQRSLNLETGPIFSFSLYDMPQGEQLLFMAIHHYVVDFVSWRIIWEDLELLLEGKECLFKSMPFKTWSNLLSEHAAALDTSAWPITKLAEPICTDLAKLSKNTVNSERSVSFLLDSHQTKLLFGHSNRAYRTEPVDIMLSSLAVSYCNTFGTDALTVGMEGHGREPWDDSIDISRTVGWFTCMYPVTIYVDDNDGVRDVLKNTKDIRKRIASKSIHYGLLRYLNKEDSSQYEKDLVQISFNYFGRFQQLEKQDAFLQEVDEKYKFDLQNSDPLMQRLEIFDVALRLVDERLEASITFSECLHQESEIQKWSSNWQAALCETLEHCVQMEKAEFTVTDFPLLEISDKELKLLTEKFLPESGFDIGEVEDIFPCSPIQEATIAGNMKNPSHYHIHSVYTLVGDFDFNKLENTWRTIIRDIPIIRTKFFVNPFSTNSTGTTCLQVVSREFQPEWKHIVCDRNDAERKLESYLQDDIAAGFPLGEANIRLALLTTNEGQHQMIVSYHHAIIDGWSSRIIDQYIEAIYNEKPPPPVLPYREFISYKYHNKQSYSASKEEYWKDYLLDLQPCNFPTLVSCDQEVSQTLQQFSTLDISISEISEFTKRQQITTATLLRAAWAIMLHHYTNCDDVVFGELLNGRSIPINGISSIVGPCINVRTRRIRFEEESTVMMFLNSIHEDYVAAMPYEDYDLKDLNSSDHQKEPETMFNTVINYQPIREMSPEDDYNTPPLSPEGRLVFLQDVPLEPTEYAIVLNINSDNKKIFYHMDYNSSFVNADQAKRCCEQFNYIVEALVRTDINTQMNAVSFVSQAERLIMKEWNTSCYEELHDCAHFAFESQVEKTPNNVAILLENNEAITYEQLNNSANQLAHHLISLGVGPETIVSLCLDKSINTIVAILAVLKAGGAYVPLDTANPVERNLNIIYQANTSVIVTTSKYQQIFTQCLGIELLLLDTDKLSIAANSISNPITEVQSTNLCYIIFTSGSTGAPKGVMLEHRNLSNYIQAHRTEITLEETDRTLQFANYTFDGCVLDIFLTISQGACLCVASKDSLLNNLAHVMNTMQITTTFLNTAVASLITPDEVPSLKVLMVGGEMLNTRVRDMWAGKVCLINAYGPTETTVITSLRKYFTKSMLCSNVGWPIGGNRYFILDKNMNSVPIGAVGELWTAGPQLARGYLNRPDLNAESFVSHRLVNGKRLYRTRDLARFEIDGSVIILGRKDNQIKLNGLRIELSEIEHIIQSLPGIKHSHVTLLEVSSETERKALTAFICFTKEFASQEQTGIIGEQHKSDICKMIADIRNAIAMKLPSYMIPKIWVPLTALPLTNNHKVDNRKLASLFDENREMILETFSNTNSDAKEQPRTGIERKLQTIWSEILHIKPEFIGVHDSFFHLGGDSVLAIKLASIARRQYEINITVQQLFDHTTIAKIANNINTSDQSHFKEETIEEFSLLNLDESQLQQLIQSVVLTNGIDIENIEDIYPCSRLQDSLIAMTLKDSSNYLTQLVYEIHGQVDMKRFQDSWEHVARINPILRTVFLFSDLQYKHFNGLQIVIKNNQIPWQTISSTENDVDAELVQILSSDLAKGITLGEPMMRFKLLNVSSRHMYCIWTIHHALYDGWSMQMIMNDFYTAYYSNSLEVRPPYSRYISYLQQQNMEETMAFWRAELKDISITPFVKLPSPHYEPQAQLSITRKLDHNVHRFAQSNGITIATVLKVVWTLILRNYTSNDDVAFGVTNWGRDTPVNGIEDMCGPCINTLPCRVLLNGDMKVSDLLHKLHKKHADTLRFGNASLTDIQKEFQVAFDTLVIIQNASEEADEPSKDFSMTLKSASMGVNFVLCAEFIVSDKEVIFNAVYDDNLIQKDDVHWIVEHYTTILRNIIEDSNTTVNSINSISPIEKELLTTGWNSTNFPVVQDSCIHQIFENQVRLTPNQIAIRFERTETATYSELNSRANQLAHHLSSLGVGPETMVPILLDKSVNMIVAMMAILKAGGAYVPMDKSNPLDRNMFILEEVKASLVITTSSYKTLFTSKTRLELVMLDIHEDIIGAYPTENLTTEVSSLNLCYVIFTSGSTGVPKGVLLEHRAVVNYMAGYGSIVQLNSDDRVLQFANYTFDASILDIFFTLYKGACICLASKENLLENLTQIMADMQITATALTTTVASLIKPEDVPSLKQIFIGGEMLSRQVRDTWANHVCLHNGYGPSETTVDCTQRLNFTTNTPCSNIGRPFGTNRIFILDKALNLVPIGAIGELCVSGAQLARGYLNRPDLTSTAFVQNPYVPGERLYKTGDLAKFDCHGSVEILGRKDNQVKLNGLRIELGEIEHILQQQTDIAQACVILAQTDPSGNRKALVAFVCFNEYLDNCEPTLLSDEQSLKAINNHIAAIRLAMSKVFPQHMIPSTWAPLNNIPMNSSGKTDRKKLEAIFRDADQSFINSIGKIEAAPPRTPTELELAKIWEELLCIDKVNVMSNFFHVGGNSLLVINLLQRIKQIFDISLRVPQIYQNTSLGQLSSLIDGEAKNRDTLSQVDTDSKPHSWQINWREEIQLDEKLIPVRSTHETGRDLEESTVDGILLTGATGFLGAFLLIEILQKFPHAKVYCVVRGNTEEDGLNRVRNNLHGYSLSNMCDFARIQILLGDIAQPRLGLTEEQFAHLGDNIDLIYHNGANVNFVYTYTMLKAANVNSVTEMLKMASIGRSKQIHFVSTLGVVQKGCQYDEFENFIEPSFATFDDAANGYCYSKVIAELILREAHSRGFQVSIYRPGAIMGDTTNGIGSPTDTTNVMLKGCFHSRSVPSGLGNLDITPVDFVTRSIVHMSVKPASLGNAFNLSSHHDLDLESVAQMANMLERPMAIVPYEEWYQQIQSDKSNPFSSRIGVLLPEKFDSKRTPYQKDNCSRTIGMLTNAGLGLCPELTTDLLQKYIDVYEARP</sequence>
<dbReference type="InterPro" id="IPR010080">
    <property type="entry name" value="Thioester_reductase-like_dom"/>
</dbReference>
<dbReference type="CDD" id="cd19534">
    <property type="entry name" value="E_NRPS"/>
    <property type="match status" value="1"/>
</dbReference>
<evidence type="ECO:0000259" key="5">
    <source>
        <dbReference type="PROSITE" id="PS50075"/>
    </source>
</evidence>
<dbReference type="PROSITE" id="PS50075">
    <property type="entry name" value="CARRIER"/>
    <property type="match status" value="3"/>
</dbReference>
<feature type="domain" description="Carrier" evidence="5">
    <location>
        <begin position="2592"/>
        <end position="2669"/>
    </location>
</feature>
<dbReference type="Gene3D" id="3.40.50.980">
    <property type="match status" value="6"/>
</dbReference>
<dbReference type="NCBIfam" id="TIGR01733">
    <property type="entry name" value="AA-adenyl-dom"/>
    <property type="match status" value="3"/>
</dbReference>
<dbReference type="InterPro" id="IPR013120">
    <property type="entry name" value="FAR_NAD-bd"/>
</dbReference>
<dbReference type="InterPro" id="IPR009081">
    <property type="entry name" value="PP-bd_ACP"/>
</dbReference>
<keyword evidence="3" id="KW-0436">Ligase</keyword>
<dbReference type="Gene3D" id="1.10.1200.10">
    <property type="entry name" value="ACP-like"/>
    <property type="match status" value="3"/>
</dbReference>
<dbReference type="PANTHER" id="PTHR45527">
    <property type="entry name" value="NONRIBOSOMAL PEPTIDE SYNTHETASE"/>
    <property type="match status" value="1"/>
</dbReference>
<dbReference type="SMART" id="SM00823">
    <property type="entry name" value="PKS_PP"/>
    <property type="match status" value="2"/>
</dbReference>
<keyword evidence="1" id="KW-0596">Phosphopantetheine</keyword>
<dbReference type="InterPro" id="IPR006162">
    <property type="entry name" value="Ppantetheine_attach_site"/>
</dbReference>
<dbReference type="SUPFAM" id="SSF56801">
    <property type="entry name" value="Acetyl-CoA synthetase-like"/>
    <property type="match status" value="3"/>
</dbReference>
<dbReference type="CDD" id="cd05918">
    <property type="entry name" value="A_NRPS_SidN3_like"/>
    <property type="match status" value="3"/>
</dbReference>
<accession>A0ABR2W443</accession>
<dbReference type="Pfam" id="PF07993">
    <property type="entry name" value="NAD_binding_4"/>
    <property type="match status" value="1"/>
</dbReference>
<dbReference type="InterPro" id="IPR045851">
    <property type="entry name" value="AMP-bd_C_sf"/>
</dbReference>
<proteinExistence type="predicted"/>
<dbReference type="SMART" id="SM01294">
    <property type="entry name" value="PKS_PP_betabranch"/>
    <property type="match status" value="1"/>
</dbReference>
<organism evidence="6 7">
    <name type="scientific">Basidiobolus ranarum</name>
    <dbReference type="NCBI Taxonomy" id="34480"/>
    <lineage>
        <taxon>Eukaryota</taxon>
        <taxon>Fungi</taxon>
        <taxon>Fungi incertae sedis</taxon>
        <taxon>Zoopagomycota</taxon>
        <taxon>Entomophthoromycotina</taxon>
        <taxon>Basidiobolomycetes</taxon>
        <taxon>Basidiobolales</taxon>
        <taxon>Basidiobolaceae</taxon>
        <taxon>Basidiobolus</taxon>
    </lineage>
</organism>
<dbReference type="Gene3D" id="3.30.559.10">
    <property type="entry name" value="Chloramphenicol acetyltransferase-like domain"/>
    <property type="match status" value="4"/>
</dbReference>
<dbReference type="CDD" id="cd19542">
    <property type="entry name" value="CT_NRPS-like"/>
    <property type="match status" value="2"/>
</dbReference>
<dbReference type="NCBIfam" id="NF003417">
    <property type="entry name" value="PRK04813.1"/>
    <property type="match status" value="3"/>
</dbReference>
<dbReference type="NCBIfam" id="TIGR01746">
    <property type="entry name" value="Thioester-redct"/>
    <property type="match status" value="1"/>
</dbReference>
<dbReference type="Gene3D" id="3.30.559.30">
    <property type="entry name" value="Nonribosomal peptide synthetase, condensation domain"/>
    <property type="match status" value="4"/>
</dbReference>
<dbReference type="InterPro" id="IPR010071">
    <property type="entry name" value="AA_adenyl_dom"/>
</dbReference>
<dbReference type="SUPFAM" id="SSF51735">
    <property type="entry name" value="NAD(P)-binding Rossmann-fold domains"/>
    <property type="match status" value="1"/>
</dbReference>
<dbReference type="InterPro" id="IPR023213">
    <property type="entry name" value="CAT-like_dom_sf"/>
</dbReference>
<evidence type="ECO:0000256" key="2">
    <source>
        <dbReference type="ARBA" id="ARBA00022553"/>
    </source>
</evidence>